<feature type="binding site" evidence="11">
    <location>
        <position position="172"/>
    </location>
    <ligand>
        <name>Mg(2+)</name>
        <dbReference type="ChEBI" id="CHEBI:18420"/>
    </ligand>
</feature>
<keyword evidence="14" id="KW-1185">Reference proteome</keyword>
<evidence type="ECO:0000313" key="14">
    <source>
        <dbReference type="Proteomes" id="UP000075606"/>
    </source>
</evidence>
<keyword evidence="4 10" id="KW-0808">Transferase</keyword>
<feature type="transmembrane region" description="Helical" evidence="12">
    <location>
        <begin position="7"/>
        <end position="24"/>
    </location>
</feature>
<keyword evidence="5 10" id="KW-0479">Metal-binding</keyword>
<gene>
    <name evidence="13" type="ORF">AWW68_02420</name>
</gene>
<evidence type="ECO:0000256" key="4">
    <source>
        <dbReference type="ARBA" id="ARBA00022679"/>
    </source>
</evidence>
<comment type="caution">
    <text evidence="13">The sequence shown here is derived from an EMBL/GenBank/DDBJ whole genome shotgun (WGS) entry which is preliminary data.</text>
</comment>
<evidence type="ECO:0000256" key="3">
    <source>
        <dbReference type="ARBA" id="ARBA00022630"/>
    </source>
</evidence>
<evidence type="ECO:0000256" key="9">
    <source>
        <dbReference type="ARBA" id="ARBA00048540"/>
    </source>
</evidence>
<dbReference type="EMBL" id="LRPC01000001">
    <property type="protein sequence ID" value="KYG77647.1"/>
    <property type="molecule type" value="Genomic_DNA"/>
</dbReference>
<dbReference type="PIRSF" id="PIRSF006268">
    <property type="entry name" value="ApbE"/>
    <property type="match status" value="1"/>
</dbReference>
<dbReference type="Proteomes" id="UP000075606">
    <property type="component" value="Unassembled WGS sequence"/>
</dbReference>
<comment type="cofactor">
    <cofactor evidence="11">
        <name>Mg(2+)</name>
        <dbReference type="ChEBI" id="CHEBI:18420"/>
    </cofactor>
    <cofactor evidence="11">
        <name>Mn(2+)</name>
        <dbReference type="ChEBI" id="CHEBI:29035"/>
    </cofactor>
    <text evidence="11">Magnesium. Can also use manganese.</text>
</comment>
<feature type="binding site" evidence="11">
    <location>
        <position position="288"/>
    </location>
    <ligand>
        <name>Mg(2+)</name>
        <dbReference type="ChEBI" id="CHEBI:18420"/>
    </ligand>
</feature>
<evidence type="ECO:0000313" key="13">
    <source>
        <dbReference type="EMBL" id="KYG77647.1"/>
    </source>
</evidence>
<evidence type="ECO:0000256" key="7">
    <source>
        <dbReference type="ARBA" id="ARBA00022842"/>
    </source>
</evidence>
<dbReference type="SUPFAM" id="SSF143631">
    <property type="entry name" value="ApbE-like"/>
    <property type="match status" value="1"/>
</dbReference>
<dbReference type="GO" id="GO:0016740">
    <property type="term" value="F:transferase activity"/>
    <property type="evidence" value="ECO:0007669"/>
    <property type="project" value="UniProtKB-UniRule"/>
</dbReference>
<evidence type="ECO:0000256" key="10">
    <source>
        <dbReference type="PIRNR" id="PIRNR006268"/>
    </source>
</evidence>
<name>A0A150XFZ6_9BACT</name>
<evidence type="ECO:0000256" key="12">
    <source>
        <dbReference type="SAM" id="Phobius"/>
    </source>
</evidence>
<keyword evidence="12" id="KW-0472">Membrane</keyword>
<dbReference type="GO" id="GO:0046872">
    <property type="term" value="F:metal ion binding"/>
    <property type="evidence" value="ECO:0007669"/>
    <property type="project" value="UniProtKB-UniRule"/>
</dbReference>
<keyword evidence="3 10" id="KW-0285">Flavoprotein</keyword>
<accession>A0A150XFZ6</accession>
<dbReference type="InterPro" id="IPR003374">
    <property type="entry name" value="ApbE-like_sf"/>
</dbReference>
<dbReference type="STRING" id="333140.AWW68_02420"/>
<keyword evidence="7 10" id="KW-0460">Magnesium</keyword>
<sequence>MDRNKRSRIYLIVLLIAIFVVYTYRENQPKEVLIQGTTMGTIAYNIKYLDKKQRNFKMQFDSLLKDFNQALSTYIPSSEISTLNNAGRVEFELPYFHEVLEASNKVHKETNGAFDPTIGQLIDAWGFGDGKLIAPDSAQVDSLLGFVGLDKISYNSEYAALDIPGVKLNFSAIAKGQAIDVIANWLTKQGMENFMVEIGGEVRTRGKNIDGEFWTIGIEVPDEKRIGGLFDALHLENQGMATSGNYRNFRVLEDGRKVAHTIDPSTGYPKMQTLLSATVLAPSCMLADAYATACMVLGKEKSIELIEADPTLECYLIFADENGETTTYLSSGLKGKTVKTENGE</sequence>
<evidence type="ECO:0000256" key="6">
    <source>
        <dbReference type="ARBA" id="ARBA00022827"/>
    </source>
</evidence>
<dbReference type="OrthoDB" id="9778595at2"/>
<dbReference type="Pfam" id="PF02424">
    <property type="entry name" value="ApbE"/>
    <property type="match status" value="1"/>
</dbReference>
<organism evidence="13 14">
    <name type="scientific">Roseivirga spongicola</name>
    <dbReference type="NCBI Taxonomy" id="333140"/>
    <lineage>
        <taxon>Bacteria</taxon>
        <taxon>Pseudomonadati</taxon>
        <taxon>Bacteroidota</taxon>
        <taxon>Cytophagia</taxon>
        <taxon>Cytophagales</taxon>
        <taxon>Roseivirgaceae</taxon>
        <taxon>Roseivirga</taxon>
    </lineage>
</organism>
<evidence type="ECO:0000256" key="8">
    <source>
        <dbReference type="ARBA" id="ARBA00031306"/>
    </source>
</evidence>
<feature type="binding site" evidence="11">
    <location>
        <position position="292"/>
    </location>
    <ligand>
        <name>Mg(2+)</name>
        <dbReference type="ChEBI" id="CHEBI:18420"/>
    </ligand>
</feature>
<dbReference type="PANTHER" id="PTHR30040">
    <property type="entry name" value="THIAMINE BIOSYNTHESIS LIPOPROTEIN APBE"/>
    <property type="match status" value="1"/>
</dbReference>
<evidence type="ECO:0000256" key="1">
    <source>
        <dbReference type="ARBA" id="ARBA00011955"/>
    </source>
</evidence>
<proteinExistence type="inferred from homology"/>
<evidence type="ECO:0000256" key="11">
    <source>
        <dbReference type="PIRSR" id="PIRSR006268-2"/>
    </source>
</evidence>
<keyword evidence="12" id="KW-1133">Transmembrane helix</keyword>
<evidence type="ECO:0000256" key="2">
    <source>
        <dbReference type="ARBA" id="ARBA00016337"/>
    </source>
</evidence>
<dbReference type="EC" id="2.7.1.180" evidence="1 10"/>
<keyword evidence="12" id="KW-0812">Transmembrane</keyword>
<dbReference type="AlphaFoldDB" id="A0A150XFZ6"/>
<dbReference type="InterPro" id="IPR024932">
    <property type="entry name" value="ApbE"/>
</dbReference>
<keyword evidence="6 10" id="KW-0274">FAD</keyword>
<dbReference type="RefSeq" id="WP_068216213.1">
    <property type="nucleotide sequence ID" value="NZ_CP139724.1"/>
</dbReference>
<dbReference type="PANTHER" id="PTHR30040:SF2">
    <property type="entry name" value="FAD:PROTEIN FMN TRANSFERASE"/>
    <property type="match status" value="1"/>
</dbReference>
<comment type="similarity">
    <text evidence="10">Belongs to the ApbE family.</text>
</comment>
<dbReference type="Gene3D" id="3.10.520.10">
    <property type="entry name" value="ApbE-like domains"/>
    <property type="match status" value="1"/>
</dbReference>
<evidence type="ECO:0000256" key="5">
    <source>
        <dbReference type="ARBA" id="ARBA00022723"/>
    </source>
</evidence>
<protein>
    <recommendedName>
        <fullName evidence="2 10">FAD:protein FMN transferase</fullName>
        <ecNumber evidence="1 10">2.7.1.180</ecNumber>
    </recommendedName>
    <alternativeName>
        <fullName evidence="8 10">Flavin transferase</fullName>
    </alternativeName>
</protein>
<comment type="catalytic activity">
    <reaction evidence="9 10">
        <text>L-threonyl-[protein] + FAD = FMN-L-threonyl-[protein] + AMP + H(+)</text>
        <dbReference type="Rhea" id="RHEA:36847"/>
        <dbReference type="Rhea" id="RHEA-COMP:11060"/>
        <dbReference type="Rhea" id="RHEA-COMP:11061"/>
        <dbReference type="ChEBI" id="CHEBI:15378"/>
        <dbReference type="ChEBI" id="CHEBI:30013"/>
        <dbReference type="ChEBI" id="CHEBI:57692"/>
        <dbReference type="ChEBI" id="CHEBI:74257"/>
        <dbReference type="ChEBI" id="CHEBI:456215"/>
        <dbReference type="EC" id="2.7.1.180"/>
    </reaction>
</comment>
<reference evidence="13 14" key="1">
    <citation type="submission" date="2016-01" db="EMBL/GenBank/DDBJ databases">
        <title>Genome sequencing of Roseivirga spongicola UST030701-084.</title>
        <authorList>
            <person name="Selvaratnam C."/>
            <person name="Thevarajoo S."/>
            <person name="Goh K.M."/>
            <person name="Ee R."/>
            <person name="Chan K.-G."/>
            <person name="Chong C.S."/>
        </authorList>
    </citation>
    <scope>NUCLEOTIDE SEQUENCE [LARGE SCALE GENOMIC DNA]</scope>
    <source>
        <strain evidence="13 14">UST030701-084</strain>
    </source>
</reference>